<accession>A0A2W5TSD1</accession>
<protein>
    <submittedName>
        <fullName evidence="1">Uncharacterized protein</fullName>
    </submittedName>
</protein>
<evidence type="ECO:0000313" key="2">
    <source>
        <dbReference type="Proteomes" id="UP000249061"/>
    </source>
</evidence>
<reference evidence="1 2" key="1">
    <citation type="submission" date="2017-08" db="EMBL/GenBank/DDBJ databases">
        <title>Infants hospitalized years apart are colonized by the same room-sourced microbial strains.</title>
        <authorList>
            <person name="Brooks B."/>
            <person name="Olm M.R."/>
            <person name="Firek B.A."/>
            <person name="Baker R."/>
            <person name="Thomas B.C."/>
            <person name="Morowitz M.J."/>
            <person name="Banfield J.F."/>
        </authorList>
    </citation>
    <scope>NUCLEOTIDE SEQUENCE [LARGE SCALE GENOMIC DNA]</scope>
    <source>
        <strain evidence="1">S2_003_000_R2_14</strain>
    </source>
</reference>
<gene>
    <name evidence="1" type="ORF">DI536_04150</name>
</gene>
<dbReference type="EMBL" id="QFQP01000002">
    <property type="protein sequence ID" value="PZR17512.1"/>
    <property type="molecule type" value="Genomic_DNA"/>
</dbReference>
<proteinExistence type="predicted"/>
<sequence length="65" mass="7380">MKCCIHCHALTDAHLCVECIQALPTPLLASVAAGTATALDCDRWLRERRRERKRFAPRVELEVSF</sequence>
<comment type="caution">
    <text evidence="1">The sequence shown here is derived from an EMBL/GenBank/DDBJ whole genome shotgun (WGS) entry which is preliminary data.</text>
</comment>
<name>A0A2W5TSD1_9BACT</name>
<organism evidence="1 2">
    <name type="scientific">Archangium gephyra</name>
    <dbReference type="NCBI Taxonomy" id="48"/>
    <lineage>
        <taxon>Bacteria</taxon>
        <taxon>Pseudomonadati</taxon>
        <taxon>Myxococcota</taxon>
        <taxon>Myxococcia</taxon>
        <taxon>Myxococcales</taxon>
        <taxon>Cystobacterineae</taxon>
        <taxon>Archangiaceae</taxon>
        <taxon>Archangium</taxon>
    </lineage>
</organism>
<evidence type="ECO:0000313" key="1">
    <source>
        <dbReference type="EMBL" id="PZR17512.1"/>
    </source>
</evidence>
<dbReference type="AlphaFoldDB" id="A0A2W5TSD1"/>
<dbReference type="Proteomes" id="UP000249061">
    <property type="component" value="Unassembled WGS sequence"/>
</dbReference>